<dbReference type="OrthoDB" id="10413556at2759"/>
<feature type="compositionally biased region" description="Acidic residues" evidence="1">
    <location>
        <begin position="496"/>
        <end position="511"/>
    </location>
</feature>
<evidence type="ECO:0000313" key="2">
    <source>
        <dbReference type="EMBL" id="PRQ74552.1"/>
    </source>
</evidence>
<feature type="compositionally biased region" description="Basic and acidic residues" evidence="1">
    <location>
        <begin position="450"/>
        <end position="473"/>
    </location>
</feature>
<evidence type="ECO:0000313" key="3">
    <source>
        <dbReference type="Proteomes" id="UP000239560"/>
    </source>
</evidence>
<comment type="caution">
    <text evidence="2">The sequence shown here is derived from an EMBL/GenBank/DDBJ whole genome shotgun (WGS) entry which is preliminary data.</text>
</comment>
<feature type="compositionally biased region" description="Polar residues" evidence="1">
    <location>
        <begin position="239"/>
        <end position="260"/>
    </location>
</feature>
<dbReference type="Proteomes" id="UP000239560">
    <property type="component" value="Unassembled WGS sequence"/>
</dbReference>
<feature type="compositionally biased region" description="Low complexity" evidence="1">
    <location>
        <begin position="386"/>
        <end position="407"/>
    </location>
</feature>
<accession>A0A2T0A967</accession>
<dbReference type="EMBL" id="LCTV02000006">
    <property type="protein sequence ID" value="PRQ74552.1"/>
    <property type="molecule type" value="Genomic_DNA"/>
</dbReference>
<feature type="region of interest" description="Disordered" evidence="1">
    <location>
        <begin position="239"/>
        <end position="263"/>
    </location>
</feature>
<gene>
    <name evidence="2" type="ORF">AAT19DRAFT_14905</name>
</gene>
<feature type="region of interest" description="Disordered" evidence="1">
    <location>
        <begin position="148"/>
        <end position="183"/>
    </location>
</feature>
<dbReference type="AlphaFoldDB" id="A0A2T0A967"/>
<feature type="region of interest" description="Disordered" evidence="1">
    <location>
        <begin position="322"/>
        <end position="568"/>
    </location>
</feature>
<protein>
    <submittedName>
        <fullName evidence="2">Uncharacterized protein</fullName>
    </submittedName>
</protein>
<feature type="compositionally biased region" description="Low complexity" evidence="1">
    <location>
        <begin position="354"/>
        <end position="379"/>
    </location>
</feature>
<proteinExistence type="predicted"/>
<feature type="compositionally biased region" description="Gly residues" evidence="1">
    <location>
        <begin position="423"/>
        <end position="446"/>
    </location>
</feature>
<sequence length="568" mass="59842">MASSARGASLRFPRFDTAIAARSLGDCDQLPGVDPPSLTTRSHWFPSPVPLTAAHPHVLRCHSRPSLTGARRLTTHSPQGPRLECAPTRSPALSRAEGLTLAFTLRTASPSPPRATDASFKLSNSLTLHTLSELENLYIRPFHAQSLRRQQARKEREEETRKKKQAKRQRQVSAASAGEERRHFAPTTAKVVSRVRLPQPTASSSRPAFAATHPEYAQQHDGRPYTPYDVSTLGKTTSELLSPHTGLSPSHSDSIPSLQGTTSSTSSFFAMALQQPHPPEHEHAASPFSARSTAASYGTTLAPASSSTSLHSATATVSPLLEHAASPSSALAPPHPGPDHSSQPSTYPYPLPPRSLAAPTSSSSSQTQAFTSASALLSTPHPPTPAASSSSKRSPLMLGSQASFSALPPVPPLPFDGPPLVGMGLGQGSQGWKGGGLGGGSGGGGSSSPDHTRRSGREREREKARWEEQEERGAGGSGSGFLPARLRAQEQGSGEGSDDELPPADSADDSADLSADLEAGEGEEEGGDGFDPLSQDTVVHDSQSQSQQREGEWSEEEAEGTREGWKVG</sequence>
<reference evidence="2 3" key="1">
    <citation type="journal article" date="2018" name="Elife">
        <title>Functional genomics of lipid metabolism in the oleaginous yeast Rhodosporidium toruloides.</title>
        <authorList>
            <person name="Coradetti S.T."/>
            <person name="Pinel D."/>
            <person name="Geiselman G."/>
            <person name="Ito M."/>
            <person name="Mondo S."/>
            <person name="Reilly M.C."/>
            <person name="Cheng Y.F."/>
            <person name="Bauer S."/>
            <person name="Grigoriev I."/>
            <person name="Gladden J.M."/>
            <person name="Simmons B.A."/>
            <person name="Brem R."/>
            <person name="Arkin A.P."/>
            <person name="Skerker J.M."/>
        </authorList>
    </citation>
    <scope>NUCLEOTIDE SEQUENCE [LARGE SCALE GENOMIC DNA]</scope>
    <source>
        <strain evidence="2 3">NBRC 0880</strain>
    </source>
</reference>
<evidence type="ECO:0000256" key="1">
    <source>
        <dbReference type="SAM" id="MobiDB-lite"/>
    </source>
</evidence>
<feature type="compositionally biased region" description="Basic and acidic residues" evidence="1">
    <location>
        <begin position="152"/>
        <end position="161"/>
    </location>
</feature>
<feature type="compositionally biased region" description="Acidic residues" evidence="1">
    <location>
        <begin position="518"/>
        <end position="528"/>
    </location>
</feature>
<organism evidence="2 3">
    <name type="scientific">Rhodotorula toruloides</name>
    <name type="common">Yeast</name>
    <name type="synonym">Rhodosporidium toruloides</name>
    <dbReference type="NCBI Taxonomy" id="5286"/>
    <lineage>
        <taxon>Eukaryota</taxon>
        <taxon>Fungi</taxon>
        <taxon>Dikarya</taxon>
        <taxon>Basidiomycota</taxon>
        <taxon>Pucciniomycotina</taxon>
        <taxon>Microbotryomycetes</taxon>
        <taxon>Sporidiobolales</taxon>
        <taxon>Sporidiobolaceae</taxon>
        <taxon>Rhodotorula</taxon>
    </lineage>
</organism>
<name>A0A2T0A967_RHOTO</name>
<feature type="compositionally biased region" description="Basic and acidic residues" evidence="1">
    <location>
        <begin position="559"/>
        <end position="568"/>
    </location>
</feature>
<feature type="compositionally biased region" description="Pro residues" evidence="1">
    <location>
        <begin position="408"/>
        <end position="417"/>
    </location>
</feature>
<feature type="compositionally biased region" description="Low complexity" evidence="1">
    <location>
        <begin position="322"/>
        <end position="332"/>
    </location>
</feature>